<name>A0AC61DIY0_9FIRM</name>
<gene>
    <name evidence="1" type="ORF">CS063_01635</name>
</gene>
<organism evidence="1 2">
    <name type="scientific">Sporanaerobium hydrogeniformans</name>
    <dbReference type="NCBI Taxonomy" id="3072179"/>
    <lineage>
        <taxon>Bacteria</taxon>
        <taxon>Bacillati</taxon>
        <taxon>Bacillota</taxon>
        <taxon>Clostridia</taxon>
        <taxon>Lachnospirales</taxon>
        <taxon>Lachnospiraceae</taxon>
        <taxon>Sporanaerobium</taxon>
    </lineage>
</organism>
<reference evidence="1" key="1">
    <citation type="submission" date="2017-10" db="EMBL/GenBank/DDBJ databases">
        <title>Genome sequence of cellulolytic Lachnospiraceae bacterium XHS1971 isolated from hotspring sediment.</title>
        <authorList>
            <person name="Vasudevan G."/>
            <person name="Joshi A.J."/>
            <person name="Hivarkar S."/>
            <person name="Lanjekar V.B."/>
            <person name="Dhakephalkar P.K."/>
            <person name="Dagar S."/>
        </authorList>
    </citation>
    <scope>NUCLEOTIDE SEQUENCE</scope>
    <source>
        <strain evidence="1">XHS1971</strain>
    </source>
</reference>
<dbReference type="Proteomes" id="UP000224460">
    <property type="component" value="Unassembled WGS sequence"/>
</dbReference>
<accession>A0AC61DIY0</accession>
<evidence type="ECO:0000313" key="1">
    <source>
        <dbReference type="EMBL" id="PHV72202.1"/>
    </source>
</evidence>
<dbReference type="EMBL" id="PEDL01000001">
    <property type="protein sequence ID" value="PHV72202.1"/>
    <property type="molecule type" value="Genomic_DNA"/>
</dbReference>
<comment type="caution">
    <text evidence="1">The sequence shown here is derived from an EMBL/GenBank/DDBJ whole genome shotgun (WGS) entry which is preliminary data.</text>
</comment>
<protein>
    <submittedName>
        <fullName evidence="1">Uncharacterized protein</fullName>
    </submittedName>
</protein>
<keyword evidence="2" id="KW-1185">Reference proteome</keyword>
<sequence>MKYKKENGVRVYYTNDLLYKIVPTVNDFRIYRLIEGKYKFITGTLLLFDAKQVVAEMSPGSK</sequence>
<proteinExistence type="predicted"/>
<evidence type="ECO:0000313" key="2">
    <source>
        <dbReference type="Proteomes" id="UP000224460"/>
    </source>
</evidence>